<keyword evidence="6" id="KW-0534">Nitrate assimilation</keyword>
<dbReference type="EMBL" id="PDKN01000004">
    <property type="protein sequence ID" value="RXJ57633.1"/>
    <property type="molecule type" value="Genomic_DNA"/>
</dbReference>
<keyword evidence="3" id="KW-0560">Oxidoreductase</keyword>
<dbReference type="Gene3D" id="2.102.10.10">
    <property type="entry name" value="Rieske [2Fe-2S] iron-sulphur domain"/>
    <property type="match status" value="1"/>
</dbReference>
<dbReference type="GO" id="GO:0042128">
    <property type="term" value="P:nitrate assimilation"/>
    <property type="evidence" value="ECO:0007669"/>
    <property type="project" value="UniProtKB-KW"/>
</dbReference>
<accession>A0A4Q0XTY4</accession>
<protein>
    <submittedName>
        <fullName evidence="8">Nitrite reductase (NAD(P)H) small subunit</fullName>
    </submittedName>
</protein>
<keyword evidence="5" id="KW-0411">Iron-sulfur</keyword>
<feature type="domain" description="Rieske" evidence="7">
    <location>
        <begin position="11"/>
        <end position="107"/>
    </location>
</feature>
<evidence type="ECO:0000256" key="2">
    <source>
        <dbReference type="ARBA" id="ARBA00022723"/>
    </source>
</evidence>
<dbReference type="SUPFAM" id="SSF50022">
    <property type="entry name" value="ISP domain"/>
    <property type="match status" value="1"/>
</dbReference>
<dbReference type="AlphaFoldDB" id="A0A4Q0XTY4"/>
<dbReference type="GO" id="GO:0046872">
    <property type="term" value="F:metal ion binding"/>
    <property type="evidence" value="ECO:0007669"/>
    <property type="project" value="UniProtKB-KW"/>
</dbReference>
<dbReference type="InterPro" id="IPR017941">
    <property type="entry name" value="Rieske_2Fe-2S"/>
</dbReference>
<evidence type="ECO:0000256" key="6">
    <source>
        <dbReference type="ARBA" id="ARBA00023063"/>
    </source>
</evidence>
<dbReference type="Pfam" id="PF13806">
    <property type="entry name" value="Rieske_2"/>
    <property type="match status" value="1"/>
</dbReference>
<keyword evidence="1" id="KW-0001">2Fe-2S</keyword>
<evidence type="ECO:0000256" key="5">
    <source>
        <dbReference type="ARBA" id="ARBA00023014"/>
    </source>
</evidence>
<evidence type="ECO:0000256" key="3">
    <source>
        <dbReference type="ARBA" id="ARBA00023002"/>
    </source>
</evidence>
<keyword evidence="2" id="KW-0479">Metal-binding</keyword>
<gene>
    <name evidence="8" type="primary">nirD</name>
    <name evidence="8" type="ORF">CRV04_07425</name>
</gene>
<evidence type="ECO:0000256" key="4">
    <source>
        <dbReference type="ARBA" id="ARBA00023004"/>
    </source>
</evidence>
<sequence>MKVRRTEMGTWIKIIEVENIPSMGARKVVIANEEIALFKTRDELIFAVKNECPHKKGQLSEGLVHEHIITCPLHNLDINLENGVALEEGAGCVKPYETKIEEGMVYIQF</sequence>
<dbReference type="GO" id="GO:0008942">
    <property type="term" value="F:nitrite reductase [NAD(P)H] activity"/>
    <property type="evidence" value="ECO:0007669"/>
    <property type="project" value="InterPro"/>
</dbReference>
<dbReference type="InterPro" id="IPR012748">
    <property type="entry name" value="Rieske-like_NirD"/>
</dbReference>
<dbReference type="PROSITE" id="PS51296">
    <property type="entry name" value="RIESKE"/>
    <property type="match status" value="1"/>
</dbReference>
<dbReference type="PANTHER" id="PTHR21496:SF23">
    <property type="entry name" value="3-PHENYLPROPIONATE_CINNAMIC ACID DIOXYGENASE FERREDOXIN SUBUNIT"/>
    <property type="match status" value="1"/>
</dbReference>
<dbReference type="NCBIfam" id="TIGR02378">
    <property type="entry name" value="nirD_assim_sml"/>
    <property type="match status" value="1"/>
</dbReference>
<dbReference type="OrthoDB" id="9800167at2"/>
<reference evidence="8 9" key="1">
    <citation type="submission" date="2017-10" db="EMBL/GenBank/DDBJ databases">
        <title>Genomics of the genus Arcobacter.</title>
        <authorList>
            <person name="Perez-Cataluna A."/>
            <person name="Figueras M.J."/>
        </authorList>
    </citation>
    <scope>NUCLEOTIDE SEQUENCE [LARGE SCALE GENOMIC DNA]</scope>
    <source>
        <strain evidence="8 9">CECT 8987</strain>
    </source>
</reference>
<dbReference type="InterPro" id="IPR036922">
    <property type="entry name" value="Rieske_2Fe-2S_sf"/>
</dbReference>
<dbReference type="GO" id="GO:0051537">
    <property type="term" value="F:2 iron, 2 sulfur cluster binding"/>
    <property type="evidence" value="ECO:0007669"/>
    <property type="project" value="UniProtKB-KW"/>
</dbReference>
<dbReference type="CDD" id="cd03530">
    <property type="entry name" value="Rieske_NirD_small_Bacillus"/>
    <property type="match status" value="1"/>
</dbReference>
<evidence type="ECO:0000313" key="8">
    <source>
        <dbReference type="EMBL" id="RXJ57633.1"/>
    </source>
</evidence>
<dbReference type="Proteomes" id="UP000290657">
    <property type="component" value="Unassembled WGS sequence"/>
</dbReference>
<organism evidence="8 9">
    <name type="scientific">Candidatus Marinarcus aquaticus</name>
    <dbReference type="NCBI Taxonomy" id="2044504"/>
    <lineage>
        <taxon>Bacteria</taxon>
        <taxon>Pseudomonadati</taxon>
        <taxon>Campylobacterota</taxon>
        <taxon>Epsilonproteobacteria</taxon>
        <taxon>Campylobacterales</taxon>
        <taxon>Arcobacteraceae</taxon>
        <taxon>Candidatus Marinarcus</taxon>
    </lineage>
</organism>
<keyword evidence="4" id="KW-0408">Iron</keyword>
<name>A0A4Q0XTY4_9BACT</name>
<keyword evidence="9" id="KW-1185">Reference proteome</keyword>
<evidence type="ECO:0000313" key="9">
    <source>
        <dbReference type="Proteomes" id="UP000290657"/>
    </source>
</evidence>
<evidence type="ECO:0000259" key="7">
    <source>
        <dbReference type="PROSITE" id="PS51296"/>
    </source>
</evidence>
<dbReference type="PANTHER" id="PTHR21496">
    <property type="entry name" value="FERREDOXIN-RELATED"/>
    <property type="match status" value="1"/>
</dbReference>
<comment type="caution">
    <text evidence="8">The sequence shown here is derived from an EMBL/GenBank/DDBJ whole genome shotgun (WGS) entry which is preliminary data.</text>
</comment>
<proteinExistence type="predicted"/>
<evidence type="ECO:0000256" key="1">
    <source>
        <dbReference type="ARBA" id="ARBA00022714"/>
    </source>
</evidence>